<accession>A0AAD9L4I0</accession>
<dbReference type="PROSITE" id="PS50015">
    <property type="entry name" value="SAP_B"/>
    <property type="match status" value="1"/>
</dbReference>
<sequence>MAFRDRCEDVHPLWQTSGTGRGGRADQERGRGQIDQSNHGNDQLMVVESDSDISIELDDYLAGMNLGGATEQLSLTKCEICKAGITLIQGLMSLNRSEDEITDGVRNFCIKATDRGPTCVYGTRQRIQDSGALFPTKCRPQSREVLYVVEKVALSPAFMCGLVNACKPGIDPLPMWNVTFPSIPKPPVLPPRPPPVRTH</sequence>
<feature type="domain" description="Saposin B-type" evidence="3">
    <location>
        <begin position="74"/>
        <end position="170"/>
    </location>
</feature>
<proteinExistence type="predicted"/>
<keyword evidence="1" id="KW-1015">Disulfide bond</keyword>
<reference evidence="4" key="1">
    <citation type="journal article" date="2023" name="Mol. Biol. Evol.">
        <title>Third-Generation Sequencing Reveals the Adaptive Role of the Epigenome in Three Deep-Sea Polychaetes.</title>
        <authorList>
            <person name="Perez M."/>
            <person name="Aroh O."/>
            <person name="Sun Y."/>
            <person name="Lan Y."/>
            <person name="Juniper S.K."/>
            <person name="Young C.R."/>
            <person name="Angers B."/>
            <person name="Qian P.Y."/>
        </authorList>
    </citation>
    <scope>NUCLEOTIDE SEQUENCE</scope>
    <source>
        <strain evidence="4">R07B-5</strain>
    </source>
</reference>
<evidence type="ECO:0000259" key="3">
    <source>
        <dbReference type="PROSITE" id="PS50015"/>
    </source>
</evidence>
<protein>
    <recommendedName>
        <fullName evidence="3">Saposin B-type domain-containing protein</fullName>
    </recommendedName>
</protein>
<dbReference type="Proteomes" id="UP001209878">
    <property type="component" value="Unassembled WGS sequence"/>
</dbReference>
<evidence type="ECO:0000256" key="1">
    <source>
        <dbReference type="ARBA" id="ARBA00023157"/>
    </source>
</evidence>
<keyword evidence="5" id="KW-1185">Reference proteome</keyword>
<evidence type="ECO:0000313" key="4">
    <source>
        <dbReference type="EMBL" id="KAK2182690.1"/>
    </source>
</evidence>
<evidence type="ECO:0000313" key="5">
    <source>
        <dbReference type="Proteomes" id="UP001209878"/>
    </source>
</evidence>
<organism evidence="4 5">
    <name type="scientific">Ridgeia piscesae</name>
    <name type="common">Tubeworm</name>
    <dbReference type="NCBI Taxonomy" id="27915"/>
    <lineage>
        <taxon>Eukaryota</taxon>
        <taxon>Metazoa</taxon>
        <taxon>Spiralia</taxon>
        <taxon>Lophotrochozoa</taxon>
        <taxon>Annelida</taxon>
        <taxon>Polychaeta</taxon>
        <taxon>Sedentaria</taxon>
        <taxon>Canalipalpata</taxon>
        <taxon>Sabellida</taxon>
        <taxon>Siboglinidae</taxon>
        <taxon>Ridgeia</taxon>
    </lineage>
</organism>
<feature type="region of interest" description="Disordered" evidence="2">
    <location>
        <begin position="13"/>
        <end position="40"/>
    </location>
</feature>
<dbReference type="AlphaFoldDB" id="A0AAD9L4I0"/>
<dbReference type="InterPro" id="IPR008139">
    <property type="entry name" value="SaposinB_dom"/>
</dbReference>
<feature type="compositionally biased region" description="Basic and acidic residues" evidence="2">
    <location>
        <begin position="23"/>
        <end position="32"/>
    </location>
</feature>
<dbReference type="EMBL" id="JAODUO010000340">
    <property type="protein sequence ID" value="KAK2182690.1"/>
    <property type="molecule type" value="Genomic_DNA"/>
</dbReference>
<name>A0AAD9L4I0_RIDPI</name>
<evidence type="ECO:0000256" key="2">
    <source>
        <dbReference type="SAM" id="MobiDB-lite"/>
    </source>
</evidence>
<comment type="caution">
    <text evidence="4">The sequence shown here is derived from an EMBL/GenBank/DDBJ whole genome shotgun (WGS) entry which is preliminary data.</text>
</comment>
<gene>
    <name evidence="4" type="ORF">NP493_338g02060</name>
</gene>